<dbReference type="SUPFAM" id="SSF53474">
    <property type="entry name" value="alpha/beta-Hydrolases"/>
    <property type="match status" value="1"/>
</dbReference>
<evidence type="ECO:0000256" key="3">
    <source>
        <dbReference type="RuleBase" id="RU361235"/>
    </source>
</evidence>
<evidence type="ECO:0000313" key="5">
    <source>
        <dbReference type="EMBL" id="VTY09999.1"/>
    </source>
</evidence>
<dbReference type="InterPro" id="IPR019826">
    <property type="entry name" value="Carboxylesterase_B_AS"/>
</dbReference>
<dbReference type="Gene3D" id="3.40.50.1820">
    <property type="entry name" value="alpha/beta hydrolase"/>
    <property type="match status" value="1"/>
</dbReference>
<dbReference type="EMBL" id="CABFLZ010000049">
    <property type="protein sequence ID" value="VTY09999.1"/>
    <property type="molecule type" value="Genomic_DNA"/>
</dbReference>
<dbReference type="Proteomes" id="UP000626795">
    <property type="component" value="Unassembled WGS sequence"/>
</dbReference>
<comment type="caution">
    <text evidence="5">The sequence shown here is derived from an EMBL/GenBank/DDBJ whole genome shotgun (WGS) entry which is preliminary data.</text>
</comment>
<keyword evidence="2 3" id="KW-0378">Hydrolase</keyword>
<evidence type="ECO:0000313" key="6">
    <source>
        <dbReference type="Proteomes" id="UP000626795"/>
    </source>
</evidence>
<dbReference type="PANTHER" id="PTHR43142">
    <property type="entry name" value="CARBOXYLIC ESTER HYDROLASE"/>
    <property type="match status" value="1"/>
</dbReference>
<dbReference type="AlphaFoldDB" id="A0A9X9QZU9"/>
<evidence type="ECO:0000259" key="4">
    <source>
        <dbReference type="Pfam" id="PF00135"/>
    </source>
</evidence>
<sequence length="82" mass="8583">MDLSAYGRQYQNSANSGVQDLVAALQWVKDNAAQFGGDPQNITIFGESGGGAKVLTLMGTPAAKGLFHNPMDGSKGIRQPES</sequence>
<keyword evidence="6" id="KW-1185">Reference proteome</keyword>
<evidence type="ECO:0000256" key="1">
    <source>
        <dbReference type="ARBA" id="ARBA00005964"/>
    </source>
</evidence>
<comment type="similarity">
    <text evidence="1 3">Belongs to the type-B carboxylesterase/lipase family.</text>
</comment>
<proteinExistence type="inferred from homology"/>
<dbReference type="RefSeq" id="WP_239652047.1">
    <property type="nucleotide sequence ID" value="NZ_CABFLZ010000049.1"/>
</dbReference>
<dbReference type="PANTHER" id="PTHR43142:SF1">
    <property type="entry name" value="CARBOXYLIC ESTER HYDROLASE"/>
    <property type="match status" value="1"/>
</dbReference>
<reference evidence="5" key="1">
    <citation type="submission" date="2019-05" db="EMBL/GenBank/DDBJ databases">
        <authorList>
            <person name="Hibberd M."/>
        </authorList>
    </citation>
    <scope>NUCLEOTIDE SEQUENCE</scope>
    <source>
        <strain evidence="5">Neisseria_subflava_BgEED23</strain>
    </source>
</reference>
<accession>A0A9X9QZU9</accession>
<dbReference type="EC" id="3.1.1.-" evidence="3"/>
<name>A0A9X9QZU9_NEISU</name>
<dbReference type="PROSITE" id="PS00122">
    <property type="entry name" value="CARBOXYLESTERASE_B_1"/>
    <property type="match status" value="1"/>
</dbReference>
<feature type="domain" description="Carboxylesterase type B" evidence="4">
    <location>
        <begin position="13"/>
        <end position="69"/>
    </location>
</feature>
<gene>
    <name evidence="5" type="ORF">ONOEEDHL_01120</name>
</gene>
<organism evidence="5 6">
    <name type="scientific">Neisseria subflava</name>
    <dbReference type="NCBI Taxonomy" id="28449"/>
    <lineage>
        <taxon>Bacteria</taxon>
        <taxon>Pseudomonadati</taxon>
        <taxon>Pseudomonadota</taxon>
        <taxon>Betaproteobacteria</taxon>
        <taxon>Neisseriales</taxon>
        <taxon>Neisseriaceae</taxon>
        <taxon>Neisseria</taxon>
    </lineage>
</organism>
<dbReference type="GO" id="GO:0016787">
    <property type="term" value="F:hydrolase activity"/>
    <property type="evidence" value="ECO:0007669"/>
    <property type="project" value="UniProtKB-KW"/>
</dbReference>
<dbReference type="InterPro" id="IPR029058">
    <property type="entry name" value="AB_hydrolase_fold"/>
</dbReference>
<evidence type="ECO:0000256" key="2">
    <source>
        <dbReference type="ARBA" id="ARBA00022801"/>
    </source>
</evidence>
<dbReference type="InterPro" id="IPR002018">
    <property type="entry name" value="CarbesteraseB"/>
</dbReference>
<dbReference type="Pfam" id="PF00135">
    <property type="entry name" value="COesterase"/>
    <property type="match status" value="1"/>
</dbReference>
<protein>
    <recommendedName>
        <fullName evidence="3">Carboxylic ester hydrolase</fullName>
        <ecNumber evidence="3">3.1.1.-</ecNumber>
    </recommendedName>
</protein>